<proteinExistence type="predicted"/>
<sequence>MKAVVFDLDNTLFDHTESAAAAVRSWLPELGGTASDALVAQWFVIEERNFNQWLNGVVTHQGQRRGRLRDFLPLLGHPVPELDEDLDQLYTGYLRHYEASWAAYPDARPALEVARSNGLEVGVLTNGSTTQQNAKLAAIGLADLVDVVCTSESLGVSKPDPQAYLQTCSALGVEPADTVMIGDNLELDVLAARKAGLTAHHLDRAAGITLLDLVRSRS</sequence>
<evidence type="ECO:0000256" key="3">
    <source>
        <dbReference type="ARBA" id="ARBA00022842"/>
    </source>
</evidence>
<evidence type="ECO:0000313" key="4">
    <source>
        <dbReference type="EMBL" id="TCO30142.1"/>
    </source>
</evidence>
<dbReference type="InterPro" id="IPR006439">
    <property type="entry name" value="HAD-SF_hydro_IA"/>
</dbReference>
<dbReference type="PANTHER" id="PTHR46470">
    <property type="entry name" value="N-ACYLNEURAMINATE-9-PHOSPHATASE"/>
    <property type="match status" value="1"/>
</dbReference>
<evidence type="ECO:0000256" key="1">
    <source>
        <dbReference type="ARBA" id="ARBA00001946"/>
    </source>
</evidence>
<name>A0A4R2HKF1_9ACTN</name>
<dbReference type="GO" id="GO:0044281">
    <property type="term" value="P:small molecule metabolic process"/>
    <property type="evidence" value="ECO:0007669"/>
    <property type="project" value="UniProtKB-ARBA"/>
</dbReference>
<dbReference type="Pfam" id="PF00702">
    <property type="entry name" value="Hydrolase"/>
    <property type="match status" value="1"/>
</dbReference>
<protein>
    <submittedName>
        <fullName evidence="4">Putative hydrolase of the HAD superfamily</fullName>
    </submittedName>
</protein>
<dbReference type="Gene3D" id="3.40.50.1000">
    <property type="entry name" value="HAD superfamily/HAD-like"/>
    <property type="match status" value="1"/>
</dbReference>
<dbReference type="NCBIfam" id="TIGR01509">
    <property type="entry name" value="HAD-SF-IA-v3"/>
    <property type="match status" value="1"/>
</dbReference>
<dbReference type="AlphaFoldDB" id="A0A4R2HKF1"/>
<keyword evidence="5" id="KW-1185">Reference proteome</keyword>
<dbReference type="Proteomes" id="UP000294508">
    <property type="component" value="Unassembled WGS sequence"/>
</dbReference>
<dbReference type="EMBL" id="SLWN01000005">
    <property type="protein sequence ID" value="TCO30142.1"/>
    <property type="molecule type" value="Genomic_DNA"/>
</dbReference>
<evidence type="ECO:0000256" key="2">
    <source>
        <dbReference type="ARBA" id="ARBA00022801"/>
    </source>
</evidence>
<dbReference type="SFLD" id="SFLDG01129">
    <property type="entry name" value="C1.5:_HAD__Beta-PGM__Phosphata"/>
    <property type="match status" value="1"/>
</dbReference>
<dbReference type="NCBIfam" id="TIGR01549">
    <property type="entry name" value="HAD-SF-IA-v1"/>
    <property type="match status" value="1"/>
</dbReference>
<dbReference type="InterPro" id="IPR036412">
    <property type="entry name" value="HAD-like_sf"/>
</dbReference>
<dbReference type="RefSeq" id="WP_132209829.1">
    <property type="nucleotide sequence ID" value="NZ_SLWN01000005.1"/>
</dbReference>
<gene>
    <name evidence="4" type="ORF">EV652_105136</name>
</gene>
<dbReference type="InterPro" id="IPR023214">
    <property type="entry name" value="HAD_sf"/>
</dbReference>
<evidence type="ECO:0000313" key="5">
    <source>
        <dbReference type="Proteomes" id="UP000294508"/>
    </source>
</evidence>
<organism evidence="4 5">
    <name type="scientific">Kribbella steppae</name>
    <dbReference type="NCBI Taxonomy" id="2512223"/>
    <lineage>
        <taxon>Bacteria</taxon>
        <taxon>Bacillati</taxon>
        <taxon>Actinomycetota</taxon>
        <taxon>Actinomycetes</taxon>
        <taxon>Propionibacteriales</taxon>
        <taxon>Kribbellaceae</taxon>
        <taxon>Kribbella</taxon>
    </lineage>
</organism>
<dbReference type="PRINTS" id="PR00413">
    <property type="entry name" value="HADHALOGNASE"/>
</dbReference>
<reference evidence="4 5" key="1">
    <citation type="journal article" date="2015" name="Stand. Genomic Sci.">
        <title>Genomic Encyclopedia of Bacterial and Archaeal Type Strains, Phase III: the genomes of soil and plant-associated and newly described type strains.</title>
        <authorList>
            <person name="Whitman W.B."/>
            <person name="Woyke T."/>
            <person name="Klenk H.P."/>
            <person name="Zhou Y."/>
            <person name="Lilburn T.G."/>
            <person name="Beck B.J."/>
            <person name="De Vos P."/>
            <person name="Vandamme P."/>
            <person name="Eisen J.A."/>
            <person name="Garrity G."/>
            <person name="Hugenholtz P."/>
            <person name="Kyrpides N.C."/>
        </authorList>
    </citation>
    <scope>NUCLEOTIDE SEQUENCE [LARGE SCALE GENOMIC DNA]</scope>
    <source>
        <strain evidence="4 5">VKM Ac-2572</strain>
    </source>
</reference>
<keyword evidence="2 4" id="KW-0378">Hydrolase</keyword>
<dbReference type="OrthoDB" id="9810501at2"/>
<dbReference type="SUPFAM" id="SSF56784">
    <property type="entry name" value="HAD-like"/>
    <property type="match status" value="1"/>
</dbReference>
<dbReference type="GO" id="GO:0016787">
    <property type="term" value="F:hydrolase activity"/>
    <property type="evidence" value="ECO:0007669"/>
    <property type="project" value="UniProtKB-KW"/>
</dbReference>
<dbReference type="SFLD" id="SFLDS00003">
    <property type="entry name" value="Haloacid_Dehalogenase"/>
    <property type="match status" value="1"/>
</dbReference>
<comment type="cofactor">
    <cofactor evidence="1">
        <name>Mg(2+)</name>
        <dbReference type="ChEBI" id="CHEBI:18420"/>
    </cofactor>
</comment>
<dbReference type="Gene3D" id="1.20.120.1600">
    <property type="match status" value="1"/>
</dbReference>
<comment type="caution">
    <text evidence="4">The sequence shown here is derived from an EMBL/GenBank/DDBJ whole genome shotgun (WGS) entry which is preliminary data.</text>
</comment>
<dbReference type="PANTHER" id="PTHR46470:SF4">
    <property type="entry name" value="5-AMINO-6-(5-PHOSPHO-D-RIBITYLAMINO)URACIL PHOSPHATASE YIGB"/>
    <property type="match status" value="1"/>
</dbReference>
<keyword evidence="3" id="KW-0460">Magnesium</keyword>
<accession>A0A4R2HKF1</accession>
<dbReference type="InterPro" id="IPR051400">
    <property type="entry name" value="HAD-like_hydrolase"/>
</dbReference>